<dbReference type="InterPro" id="IPR001965">
    <property type="entry name" value="Znf_PHD"/>
</dbReference>
<dbReference type="PANTHER" id="PTHR13513">
    <property type="entry name" value="E3 UBIQUITIN-PROTEIN LIGASE UBR7"/>
    <property type="match status" value="1"/>
</dbReference>
<keyword evidence="2 4" id="KW-0863">Zinc-finger</keyword>
<dbReference type="InterPro" id="IPR003126">
    <property type="entry name" value="Znf_UBR"/>
</dbReference>
<dbReference type="Proteomes" id="UP001158576">
    <property type="component" value="Chromosome 1"/>
</dbReference>
<organism evidence="9 10">
    <name type="scientific">Oikopleura dioica</name>
    <name type="common">Tunicate</name>
    <dbReference type="NCBI Taxonomy" id="34765"/>
    <lineage>
        <taxon>Eukaryota</taxon>
        <taxon>Metazoa</taxon>
        <taxon>Chordata</taxon>
        <taxon>Tunicata</taxon>
        <taxon>Appendicularia</taxon>
        <taxon>Copelata</taxon>
        <taxon>Oikopleuridae</taxon>
        <taxon>Oikopleura</taxon>
    </lineage>
</organism>
<dbReference type="PANTHER" id="PTHR13513:SF9">
    <property type="entry name" value="E3 UBIQUITIN-PROTEIN LIGASE UBR7-RELATED"/>
    <property type="match status" value="1"/>
</dbReference>
<proteinExistence type="predicted"/>
<dbReference type="Pfam" id="PF00628">
    <property type="entry name" value="PHD"/>
    <property type="match status" value="1"/>
</dbReference>
<evidence type="ECO:0000256" key="3">
    <source>
        <dbReference type="ARBA" id="ARBA00022833"/>
    </source>
</evidence>
<sequence length="360" mass="41591">MNERSAEARVVEKIMEDLQKENGNTEEQLQTIEEIEADQKEQISVLGASDADNCSFPQGYCKRQALYACLTCAKDGQPAAMCLACSYNCHDDCELVELYTKRDFRCDCGTGKYHRKCKFDESKNHTNEKNRYDHNFDGKYCECLRPYPDPDCPEELKDDEMIQCIVCEDWWHSSCLKLTKEELDNDDNDEMICPRCLAKPELSFLRCYSISNADKESVSGDCTKPKNEPKSTSGSFFVEDFRLKICKCVDCMKLLTDAKVEFLIDFDDSVAAYEQKGIEAHKEEEKEADDQINNFLDKLDHNGQMEVAHGVAFMRQMMKEMFEKAQSSGGVITNEHTQDLKRKLAERTEEMKRRRLNHQF</sequence>
<dbReference type="EMBL" id="OU015566">
    <property type="protein sequence ID" value="CAG5107532.1"/>
    <property type="molecule type" value="Genomic_DNA"/>
</dbReference>
<dbReference type="Pfam" id="PF02207">
    <property type="entry name" value="zf-UBR"/>
    <property type="match status" value="1"/>
</dbReference>
<keyword evidence="10" id="KW-1185">Reference proteome</keyword>
<reference evidence="9 10" key="1">
    <citation type="submission" date="2021-04" db="EMBL/GenBank/DDBJ databases">
        <authorList>
            <person name="Bliznina A."/>
        </authorList>
    </citation>
    <scope>NUCLEOTIDE SEQUENCE [LARGE SCALE GENOMIC DNA]</scope>
</reference>
<evidence type="ECO:0000256" key="1">
    <source>
        <dbReference type="ARBA" id="ARBA00022723"/>
    </source>
</evidence>
<gene>
    <name evidence="9" type="ORF">OKIOD_LOCUS12137</name>
</gene>
<evidence type="ECO:0000256" key="6">
    <source>
        <dbReference type="SAM" id="Coils"/>
    </source>
</evidence>
<evidence type="ECO:0000256" key="5">
    <source>
        <dbReference type="PROSITE-ProRule" id="PRU00508"/>
    </source>
</evidence>
<evidence type="ECO:0000313" key="9">
    <source>
        <dbReference type="EMBL" id="CAG5107532.1"/>
    </source>
</evidence>
<dbReference type="CDD" id="cd15542">
    <property type="entry name" value="PHD_UBR7"/>
    <property type="match status" value="1"/>
</dbReference>
<evidence type="ECO:0000256" key="2">
    <source>
        <dbReference type="ARBA" id="ARBA00022771"/>
    </source>
</evidence>
<name>A0ABN7STY3_OIKDI</name>
<dbReference type="SUPFAM" id="SSF57903">
    <property type="entry name" value="FYVE/PHD zinc finger"/>
    <property type="match status" value="1"/>
</dbReference>
<feature type="zinc finger region" description="UBR-type" evidence="5">
    <location>
        <begin position="52"/>
        <end position="122"/>
    </location>
</feature>
<dbReference type="InterPro" id="IPR047506">
    <property type="entry name" value="UBR7-like_UBR-box"/>
</dbReference>
<dbReference type="InterPro" id="IPR013083">
    <property type="entry name" value="Znf_RING/FYVE/PHD"/>
</dbReference>
<keyword evidence="3" id="KW-0862">Zinc</keyword>
<feature type="domain" description="PHD-type" evidence="7">
    <location>
        <begin position="138"/>
        <end position="199"/>
    </location>
</feature>
<dbReference type="PROSITE" id="PS01359">
    <property type="entry name" value="ZF_PHD_1"/>
    <property type="match status" value="1"/>
</dbReference>
<feature type="coiled-coil region" evidence="6">
    <location>
        <begin position="1"/>
        <end position="38"/>
    </location>
</feature>
<dbReference type="CDD" id="cd19677">
    <property type="entry name" value="UBR-box_UBR7"/>
    <property type="match status" value="1"/>
</dbReference>
<dbReference type="InterPro" id="IPR011011">
    <property type="entry name" value="Znf_FYVE_PHD"/>
</dbReference>
<dbReference type="SMART" id="SM00396">
    <property type="entry name" value="ZnF_UBR1"/>
    <property type="match status" value="1"/>
</dbReference>
<dbReference type="Gene3D" id="3.30.40.10">
    <property type="entry name" value="Zinc/RING finger domain, C3HC4 (zinc finger)"/>
    <property type="match status" value="1"/>
</dbReference>
<dbReference type="PROSITE" id="PS50016">
    <property type="entry name" value="ZF_PHD_2"/>
    <property type="match status" value="1"/>
</dbReference>
<evidence type="ECO:0000313" key="10">
    <source>
        <dbReference type="Proteomes" id="UP001158576"/>
    </source>
</evidence>
<protein>
    <submittedName>
        <fullName evidence="9">Oidioi.mRNA.OKI2018_I69.chr1.g3372.t1.cds</fullName>
    </submittedName>
</protein>
<accession>A0ABN7STY3</accession>
<dbReference type="InterPro" id="IPR019786">
    <property type="entry name" value="Zinc_finger_PHD-type_CS"/>
</dbReference>
<feature type="domain" description="UBR-type" evidence="8">
    <location>
        <begin position="52"/>
        <end position="122"/>
    </location>
</feature>
<evidence type="ECO:0000259" key="7">
    <source>
        <dbReference type="PROSITE" id="PS50016"/>
    </source>
</evidence>
<keyword evidence="1" id="KW-0479">Metal-binding</keyword>
<dbReference type="PROSITE" id="PS51157">
    <property type="entry name" value="ZF_UBR"/>
    <property type="match status" value="1"/>
</dbReference>
<evidence type="ECO:0000259" key="8">
    <source>
        <dbReference type="PROSITE" id="PS51157"/>
    </source>
</evidence>
<evidence type="ECO:0000256" key="4">
    <source>
        <dbReference type="PROSITE-ProRule" id="PRU00146"/>
    </source>
</evidence>
<dbReference type="SMART" id="SM00249">
    <property type="entry name" value="PHD"/>
    <property type="match status" value="1"/>
</dbReference>
<dbReference type="InterPro" id="IPR040204">
    <property type="entry name" value="UBR7"/>
</dbReference>
<dbReference type="InterPro" id="IPR019787">
    <property type="entry name" value="Znf_PHD-finger"/>
</dbReference>
<keyword evidence="6" id="KW-0175">Coiled coil</keyword>